<comment type="caution">
    <text evidence="4">The sequence shown here is derived from an EMBL/GenBank/DDBJ whole genome shotgun (WGS) entry which is preliminary data.</text>
</comment>
<evidence type="ECO:0000256" key="1">
    <source>
        <dbReference type="ARBA" id="ARBA00004141"/>
    </source>
</evidence>
<dbReference type="GO" id="GO:0000329">
    <property type="term" value="C:fungal-type vacuole membrane"/>
    <property type="evidence" value="ECO:0007669"/>
    <property type="project" value="TreeGrafter"/>
</dbReference>
<dbReference type="InterPro" id="IPR011701">
    <property type="entry name" value="MFS"/>
</dbReference>
<dbReference type="SUPFAM" id="SSF103473">
    <property type="entry name" value="MFS general substrate transporter"/>
    <property type="match status" value="1"/>
</dbReference>
<feature type="region of interest" description="Disordered" evidence="2">
    <location>
        <begin position="242"/>
        <end position="264"/>
    </location>
</feature>
<keyword evidence="5" id="KW-1185">Reference proteome</keyword>
<protein>
    <submittedName>
        <fullName evidence="4">Putative membrane protein</fullName>
    </submittedName>
</protein>
<feature type="transmembrane region" description="Helical" evidence="3">
    <location>
        <begin position="58"/>
        <end position="76"/>
    </location>
</feature>
<feature type="transmembrane region" description="Helical" evidence="3">
    <location>
        <begin position="419"/>
        <end position="439"/>
    </location>
</feature>
<dbReference type="Pfam" id="PF07690">
    <property type="entry name" value="MFS_1"/>
    <property type="match status" value="1"/>
</dbReference>
<name>A0A0N1HFY8_9EURO</name>
<keyword evidence="3" id="KW-0472">Membrane</keyword>
<dbReference type="VEuPathDB" id="FungiDB:AB675_2694"/>
<dbReference type="PANTHER" id="PTHR23520:SF5">
    <property type="entry name" value="TRANSPORTER, PUTATIVE (AFU_ORTHOLOGUE AFUA_3G04000)-RELATED"/>
    <property type="match status" value="1"/>
</dbReference>
<sequence>MSHEATSRQTADDVQANDLLAQRPKNYAYRLLDSIGLITVHNSPTDAKLILIQRFVRVFGYGLVALNLAAYLSALGFSDTQIGIFFGLTLIGDFFMVLLLTQFAHVIGLKTVLVVGAVLMTMSGVVFALASNYWILLAAAVLGVLSPSATEVGPFKTIEEGALFNVVIRNVVDVMAWYGTAEFLSTALGIAACGAIMAFLQSSRFSWTFVSACRAVFAIYAGIGVLKIILSSCLSEQIETQITSKDGGPQERRGQPQSSPSPPATAIVAEDEPLLSSLAASSLDSETSVHKQGFSVLSLDSKERLLLLKLCVLQATDSISVGLSSVPWQTYFVRTRFGLSSSSLGTIFFFGSMLSAAGTMTSVSLSRRLGNMVTLATTYGPAGLVMLFFGLPSTPPPLVFLLLLQAFLDDIYLAPRNTLIGRILTPINGFGSFLTGVLADRGLFWLVFVIAGSLKMVYVCAMLWTFLAVDRRLTAEIDGRDDDRD</sequence>
<feature type="transmembrane region" description="Helical" evidence="3">
    <location>
        <begin position="112"/>
        <end position="145"/>
    </location>
</feature>
<keyword evidence="3" id="KW-0812">Transmembrane</keyword>
<dbReference type="EMBL" id="LFJN01000002">
    <property type="protein sequence ID" value="KPI44892.1"/>
    <property type="molecule type" value="Genomic_DNA"/>
</dbReference>
<feature type="transmembrane region" description="Helical" evidence="3">
    <location>
        <begin position="445"/>
        <end position="467"/>
    </location>
</feature>
<evidence type="ECO:0000313" key="5">
    <source>
        <dbReference type="Proteomes" id="UP000038010"/>
    </source>
</evidence>
<dbReference type="InterPro" id="IPR036259">
    <property type="entry name" value="MFS_trans_sf"/>
</dbReference>
<dbReference type="GO" id="GO:0022857">
    <property type="term" value="F:transmembrane transporter activity"/>
    <property type="evidence" value="ECO:0007669"/>
    <property type="project" value="InterPro"/>
</dbReference>
<organism evidence="4 5">
    <name type="scientific">Cyphellophora attinorum</name>
    <dbReference type="NCBI Taxonomy" id="1664694"/>
    <lineage>
        <taxon>Eukaryota</taxon>
        <taxon>Fungi</taxon>
        <taxon>Dikarya</taxon>
        <taxon>Ascomycota</taxon>
        <taxon>Pezizomycotina</taxon>
        <taxon>Eurotiomycetes</taxon>
        <taxon>Chaetothyriomycetidae</taxon>
        <taxon>Chaetothyriales</taxon>
        <taxon>Cyphellophoraceae</taxon>
        <taxon>Cyphellophora</taxon>
    </lineage>
</organism>
<dbReference type="STRING" id="1664694.A0A0N1HFY8"/>
<accession>A0A0N1HFY8</accession>
<proteinExistence type="predicted"/>
<dbReference type="Gene3D" id="1.20.1250.20">
    <property type="entry name" value="MFS general substrate transporter like domains"/>
    <property type="match status" value="1"/>
</dbReference>
<gene>
    <name evidence="4" type="ORF">AB675_2694</name>
</gene>
<dbReference type="AlphaFoldDB" id="A0A0N1HFY8"/>
<evidence type="ECO:0000256" key="3">
    <source>
        <dbReference type="SAM" id="Phobius"/>
    </source>
</evidence>
<dbReference type="OrthoDB" id="10027823at2759"/>
<comment type="subcellular location">
    <subcellularLocation>
        <location evidence="1">Membrane</location>
        <topology evidence="1">Multi-pass membrane protein</topology>
    </subcellularLocation>
</comment>
<feature type="transmembrane region" description="Helical" evidence="3">
    <location>
        <begin position="207"/>
        <end position="230"/>
    </location>
</feature>
<dbReference type="RefSeq" id="XP_018004855.1">
    <property type="nucleotide sequence ID" value="XM_018142686.1"/>
</dbReference>
<feature type="transmembrane region" description="Helical" evidence="3">
    <location>
        <begin position="337"/>
        <end position="357"/>
    </location>
</feature>
<reference evidence="4 5" key="1">
    <citation type="submission" date="2015-06" db="EMBL/GenBank/DDBJ databases">
        <title>Draft genome of the ant-associated black yeast Phialophora attae CBS 131958.</title>
        <authorList>
            <person name="Moreno L.F."/>
            <person name="Stielow B.J."/>
            <person name="de Hoog S."/>
            <person name="Vicente V.A."/>
            <person name="Weiss V.A."/>
            <person name="de Vries M."/>
            <person name="Cruz L.M."/>
            <person name="Souza E.M."/>
        </authorList>
    </citation>
    <scope>NUCLEOTIDE SEQUENCE [LARGE SCALE GENOMIC DNA]</scope>
    <source>
        <strain evidence="4 5">CBS 131958</strain>
    </source>
</reference>
<feature type="transmembrane region" description="Helical" evidence="3">
    <location>
        <begin position="175"/>
        <end position="200"/>
    </location>
</feature>
<keyword evidence="3" id="KW-1133">Transmembrane helix</keyword>
<dbReference type="PANTHER" id="PTHR23520">
    <property type="entry name" value="TRANSPORTER, PUTATIVE (AFU_ORTHOLOGUE AFUA_3G04000)-RELATED"/>
    <property type="match status" value="1"/>
</dbReference>
<dbReference type="GeneID" id="28734565"/>
<evidence type="ECO:0000313" key="4">
    <source>
        <dbReference type="EMBL" id="KPI44892.1"/>
    </source>
</evidence>
<dbReference type="Proteomes" id="UP000038010">
    <property type="component" value="Unassembled WGS sequence"/>
</dbReference>
<feature type="transmembrane region" description="Helical" evidence="3">
    <location>
        <begin position="82"/>
        <end position="100"/>
    </location>
</feature>
<evidence type="ECO:0000256" key="2">
    <source>
        <dbReference type="SAM" id="MobiDB-lite"/>
    </source>
</evidence>